<dbReference type="Pfam" id="PF13683">
    <property type="entry name" value="rve_3"/>
    <property type="match status" value="1"/>
</dbReference>
<evidence type="ECO:0000313" key="3">
    <source>
        <dbReference type="Proteomes" id="UP000430368"/>
    </source>
</evidence>
<reference evidence="2 3" key="1">
    <citation type="submission" date="2019-07" db="EMBL/GenBank/DDBJ databases">
        <title>Serratia dokdonensis sp. nov., an elicitor of systemic resistance in Nicotiana Tabacum.</title>
        <authorList>
            <person name="Son J.-S."/>
            <person name="Hwang Y.-J."/>
            <person name="Lee S.-Y."/>
            <person name="Ghim S.-Y."/>
        </authorList>
    </citation>
    <scope>NUCLEOTIDE SEQUENCE [LARGE SCALE GENOMIC DNA]</scope>
    <source>
        <strain evidence="2 3">KUDC3025</strain>
    </source>
</reference>
<dbReference type="EMBL" id="CP041764">
    <property type="protein sequence ID" value="QHA89931.1"/>
    <property type="molecule type" value="Genomic_DNA"/>
</dbReference>
<proteinExistence type="predicted"/>
<dbReference type="SUPFAM" id="SSF53098">
    <property type="entry name" value="Ribonuclease H-like"/>
    <property type="match status" value="1"/>
</dbReference>
<feature type="domain" description="Integrase catalytic" evidence="1">
    <location>
        <begin position="7"/>
        <end position="62"/>
    </location>
</feature>
<protein>
    <submittedName>
        <fullName evidence="2">Transposase</fullName>
    </submittedName>
</protein>
<sequence>MLQKAVNLTDGYDCYQNALVEKINGIPARQTGRHRADKKMARESVEIYNTRRPHLSLKYKMPYEVHRAFSG</sequence>
<name>A0ABX6GUH8_9GAMM</name>
<dbReference type="InterPro" id="IPR001584">
    <property type="entry name" value="Integrase_cat-core"/>
</dbReference>
<evidence type="ECO:0000313" key="2">
    <source>
        <dbReference type="EMBL" id="QHA89931.1"/>
    </source>
</evidence>
<dbReference type="Proteomes" id="UP000430368">
    <property type="component" value="Chromosome"/>
</dbReference>
<dbReference type="InterPro" id="IPR012337">
    <property type="entry name" value="RNaseH-like_sf"/>
</dbReference>
<keyword evidence="3" id="KW-1185">Reference proteome</keyword>
<gene>
    <name evidence="2" type="ORF">FO014_14275</name>
</gene>
<evidence type="ECO:0000259" key="1">
    <source>
        <dbReference type="Pfam" id="PF13683"/>
    </source>
</evidence>
<organism evidence="2 3">
    <name type="scientific">Serratia rhizosphaerae</name>
    <dbReference type="NCBI Taxonomy" id="2597702"/>
    <lineage>
        <taxon>Bacteria</taxon>
        <taxon>Pseudomonadati</taxon>
        <taxon>Pseudomonadota</taxon>
        <taxon>Gammaproteobacteria</taxon>
        <taxon>Enterobacterales</taxon>
        <taxon>Yersiniaceae</taxon>
        <taxon>Serratia</taxon>
    </lineage>
</organism>
<accession>A0ABX6GUH8</accession>